<dbReference type="Pfam" id="PF03534">
    <property type="entry name" value="SpvB"/>
    <property type="match status" value="1"/>
</dbReference>
<proteinExistence type="predicted"/>
<dbReference type="InterPro" id="IPR003961">
    <property type="entry name" value="FN3_dom"/>
</dbReference>
<dbReference type="InterPro" id="IPR036116">
    <property type="entry name" value="FN3_sf"/>
</dbReference>
<dbReference type="PANTHER" id="PTHR32305:SF15">
    <property type="entry name" value="PROTEIN RHSA-RELATED"/>
    <property type="match status" value="1"/>
</dbReference>
<feature type="domain" description="Fibronectin type-III" evidence="4">
    <location>
        <begin position="457"/>
        <end position="535"/>
    </location>
</feature>
<feature type="domain" description="Fibronectin type-III" evidence="4">
    <location>
        <begin position="99"/>
        <end position="171"/>
    </location>
</feature>
<dbReference type="SUPFAM" id="SSF49265">
    <property type="entry name" value="Fibronectin type III"/>
    <property type="match status" value="1"/>
</dbReference>
<accession>A0ABY9EAY1</accession>
<dbReference type="InterPro" id="IPR022045">
    <property type="entry name" value="TcdB_toxin_mid/N"/>
</dbReference>
<keyword evidence="2" id="KW-0964">Secreted</keyword>
<keyword evidence="3" id="KW-0843">Virulence</keyword>
<sequence length="2871" mass="312703">MSGRHTVKVSIPKPGGITLAANNKTGAFTIGWGAAPGNPGKYQLRERKNAGSWATVYSGSGRQTSVSGRLSGVYEYQVRACYVACSGYTASKAITVVRTPSAINLPGSSTSGSFTVSWNAVSGRDSYILREQRNGGSWSTVYTGSSTSKTLSGRSTGTYRYQVAAKKNGVTGKYKASDNLIVSRAPGVPGGFTVPSSSADGIYAIRWNAVSGDGDITYRVEETGETSASWTQSGTSRSYTKTKSGTYSYRVRACSTYSGVRSCGNFTGFKQVNTDFPDFFIQSHQGAKVTLVWDAEWAAGQYLVLSRNSEQLFRAAGVENGVYIDTVPASGTYHYRLESYRCPSSECFDLGRASDSITIVLAPGKPTVSAQHTVSYDGNTVITSNSSGPINTVRWQKRQSGSWPGEGNYSTAASHSFQVAGLGDGTWEFRTKNCNSAGCSSSWSNPVSLEVWNQVIPTKPTIEPLPNDDDGVISLRWTDLKNQDVYQYEIYQNGQLAKTLASDPQTPNAPHTYTLPKRSDGNYTYTVKAFNLRCSRENNCPTSSAVSVIVAERPSPPGEVKPSATFTRTGFINLNWGAASGNVKYYEVIPGSANASDGPITWYEGDKRAHTDLQSLSRDYTLNDGFHAFKVRACNQVSAYAPCSGDTVSDIVEVAISEPPVAIEVPPHRETALPNTATGVLASDRVGIVGGEFRVTESGAANYTVPIITGPASGGAVPSVALSYNSERGNGLLGMGWSISGLSAITACRRTQEEDNVNGSAFDRYCLDGHRLKLISGTLGSVGSLYRPSLDSFIRVKLVSTNVGTGKGFEVYRKDGSISYYGLSEDAYTANVWHLNRQEDSAGNYIQYRYLKDADTGEHVIDTIYYAANASDAPLNEIRFVYDSSRSDKLYGYAFGESKSLTRRLTSVTSKANGTELRRYVPTYETGATGRLRMAAIEECVGDNCRPSTSFKYTELTAMGVGDDAPNTSLLSRNFIGGKAGDINGDGIQDLVWIKLSPGDPWTNDDDRYYFRIALGDGNGGLNPQNTQIRARSNVHKEWHLVDYNDDGKSDLLHVPAGSGSAWKVNLSLGSAFSGTELTTAIPYEPDQKGNMYDFNGDGLPDYLKIQADDGMYGDEAEVAAVVRLTERKPGGGLQFASAETTREILNLPEIPYPPGYDRQRVAISIRDNDIVSDLNNDGIADFSAIVTTKWICDPPHFECPNNTPVLIWNHFAILISSGTGSHSIIFQQQEHWQAFKSEQRFADINGDGLVDMLYRSDDESQWALYHFTGDNFVRAGTLASQVDEDPLLYDWNDDGLTDILYPKDVSGSFGTLHVLLNTPTGFGNSLNTGFVWGVHETDIFHYTLDLDGDGRGEILEICSELEDVTSGNPCDNRVPFAEKYLRILKPKHKNKPIDVLSRITDGFGVKTEIRYARLNDASSNVYTHTTGASGLDYGNGSPVFDLYSPMYVVQKATSDAPAANNDANTVEVHYHYAKGRIQGGGRGFLGFEQVTSYDPQNQVKTTTYYRQDYPYIGMPEETAKVIEPSLGNIAVPAACSDTSQILISCSVNELDAFAPTGKTVFPYISKAIDKLYELDGTYLGNKATQTIYDRAKTADLLYGNVSEVIVENFDAAGNRLQNQTTTNNYNNVVDSNRWHTGRLIKSTVTTERFGRLAAPAITRQADFGYDPITGLLTDEWVAKGTGLELHTQYQHDRFGNRTSVKVTDAVGNSRMTQTLYDGYGRYATTRINALNQTTAQLQDFNAFGAAGKALDISGVATSRAYSQYGDAYFEYVETGSHSTTLKTLCSATVTCPTVAGVPAHYKSTTTGIDQTRVITYHDRLGREVRKQTQGFNGNPIYVDTQYDAQSRVKAVSEPHTGSNPRWSFYHYDLLGRTTLVDAPDGQCDVATVYNELSITVTNCGQSKTTQNNLLGEAVEITDAIGGKLQYSYYADGQLKNVKVLDSSGLQTALTSIEYDQLGRKDKMIDPDKGTWTYGYTGFGELHWQRDAKAQGTAMTYDALGRMITRADYKNFDSLSQNGDLQQFARWYYDQDPGCDSLYRFDGKLVAVAQAPVAIQGGCSPNLEDLGHLKLLHYDQYGRLGETTTSLGLIGGDGDFFEKVTYDKYSRAVKNFDASNQQVGQQGDYLYGVETVYNAYGYKQGLRDLRAPVGSGFYYTVEAMTTHGQVREVRLGNGLTTTYQYDPRSHRLTDILTDIAPGIGQIQNLHYDWYTIGNLMSKTDQSGDGSYQKSLEEVYQYDDLNRLRYAYLYNSGSQADVQEVRYDSGGNITFKTGVGNYSYNGPQPHAVTSIGSISYQYDNNGNLVGDGSGRILQYSVFDKPTLIEKGSHSTRLLYGPDRNRYKRVDDNGNGSVTTLQLGGVEKVIERTRNGSFVKAYYRRSLAGVAMETVNLDQSDQVTGRETRYLLKDLQGSLDVITTEAGQVAKDHLGNKLVYSFDPWGKRRAPFSWEQLGTPENIIATLGVGSFNHLTSNRGYTGHEMLDAVGLIHMNGRVYDPTLSRFVSADPVIDDVASVQGYNRYAYVHNNPLSYTDPSGYSKWTRFRDRWLNGRAIHYKLSQNPTLNAVVQVGVCIMAQAACPAVLAGYNAVQTYQVTGSWALAFKNGVLGGISAGAFAGMPGGWSPTAFALRGTFGGVLSVIGGGKFGHGFVSAGVGGGFGKDTQLATRMLVSGSISEATGGKFANGAATAAFAMAMGSIARSGTPPTEKPNITGSDKVAFVGGAGDGSGLSDPVVQDKYKAYIEEYGEESAKYFEWTDSDALSTYISDHKGRVTVVAHSYGADTASHIVAGGSQVYKLVTVDPVGWTRPSMQAIANNAVIWNNYDSTGGMWSHQSNFIATVGGAWNSRPDGYATNHTASSLDHMSICIKYCRP</sequence>
<evidence type="ECO:0000256" key="3">
    <source>
        <dbReference type="ARBA" id="ARBA00023026"/>
    </source>
</evidence>
<name>A0ABY9EAY1_9GAMM</name>
<feature type="domain" description="Fibronectin type-III" evidence="4">
    <location>
        <begin position="11"/>
        <end position="86"/>
    </location>
</feature>
<dbReference type="Gene3D" id="2.60.40.10">
    <property type="entry name" value="Immunoglobulins"/>
    <property type="match status" value="4"/>
</dbReference>
<evidence type="ECO:0000259" key="4">
    <source>
        <dbReference type="SMART" id="SM00060"/>
    </source>
</evidence>
<dbReference type="InterPro" id="IPR022385">
    <property type="entry name" value="Rhs_assc_core"/>
</dbReference>
<dbReference type="RefSeq" id="WP_301416224.1">
    <property type="nucleotide sequence ID" value="NZ_CP098023.1"/>
</dbReference>
<gene>
    <name evidence="5" type="ORF">M8T91_01715</name>
</gene>
<dbReference type="EMBL" id="CP098023">
    <property type="protein sequence ID" value="WKD50173.1"/>
    <property type="molecule type" value="Genomic_DNA"/>
</dbReference>
<feature type="domain" description="Fibronectin type-III" evidence="4">
    <location>
        <begin position="554"/>
        <end position="640"/>
    </location>
</feature>
<dbReference type="Pfam" id="PF12256">
    <property type="entry name" value="TcdB_toxin_midN"/>
    <property type="match status" value="1"/>
</dbReference>
<dbReference type="InterPro" id="IPR050708">
    <property type="entry name" value="T6SS_VgrG/RHS"/>
</dbReference>
<organism evidence="5 6">
    <name type="scientific">Microbulbifer spongiae</name>
    <dbReference type="NCBI Taxonomy" id="2944933"/>
    <lineage>
        <taxon>Bacteria</taxon>
        <taxon>Pseudomonadati</taxon>
        <taxon>Pseudomonadota</taxon>
        <taxon>Gammaproteobacteria</taxon>
        <taxon>Cellvibrionales</taxon>
        <taxon>Microbulbiferaceae</taxon>
        <taxon>Microbulbifer</taxon>
    </lineage>
</organism>
<dbReference type="InterPro" id="IPR003284">
    <property type="entry name" value="Sal_SpvB"/>
</dbReference>
<keyword evidence="6" id="KW-1185">Reference proteome</keyword>
<dbReference type="InterPro" id="IPR013783">
    <property type="entry name" value="Ig-like_fold"/>
</dbReference>
<evidence type="ECO:0000256" key="1">
    <source>
        <dbReference type="ARBA" id="ARBA00004613"/>
    </source>
</evidence>
<evidence type="ECO:0000313" key="5">
    <source>
        <dbReference type="EMBL" id="WKD50173.1"/>
    </source>
</evidence>
<comment type="subcellular location">
    <subcellularLocation>
        <location evidence="1">Secreted</location>
    </subcellularLocation>
</comment>
<dbReference type="PANTHER" id="PTHR32305">
    <property type="match status" value="1"/>
</dbReference>
<dbReference type="InterPro" id="IPR028994">
    <property type="entry name" value="Integrin_alpha_N"/>
</dbReference>
<dbReference type="Gene3D" id="2.180.10.10">
    <property type="entry name" value="RHS repeat-associated core"/>
    <property type="match status" value="2"/>
</dbReference>
<dbReference type="SUPFAM" id="SSF69318">
    <property type="entry name" value="Integrin alpha N-terminal domain"/>
    <property type="match status" value="1"/>
</dbReference>
<dbReference type="Proteomes" id="UP001321520">
    <property type="component" value="Chromosome"/>
</dbReference>
<evidence type="ECO:0000313" key="6">
    <source>
        <dbReference type="Proteomes" id="UP001321520"/>
    </source>
</evidence>
<dbReference type="SMART" id="SM00060">
    <property type="entry name" value="FN3"/>
    <property type="match status" value="5"/>
</dbReference>
<dbReference type="NCBIfam" id="TIGR03696">
    <property type="entry name" value="Rhs_assc_core"/>
    <property type="match status" value="1"/>
</dbReference>
<evidence type="ECO:0000256" key="2">
    <source>
        <dbReference type="ARBA" id="ARBA00022525"/>
    </source>
</evidence>
<protein>
    <recommendedName>
        <fullName evidence="4">Fibronectin type-III domain-containing protein</fullName>
    </recommendedName>
</protein>
<reference evidence="5 6" key="1">
    <citation type="submission" date="2022-05" db="EMBL/GenBank/DDBJ databases">
        <title>Microbulbifer sp. nov., isolated from sponge.</title>
        <authorList>
            <person name="Gao L."/>
        </authorList>
    </citation>
    <scope>NUCLEOTIDE SEQUENCE [LARGE SCALE GENOMIC DNA]</scope>
    <source>
        <strain evidence="5 6">MI-G</strain>
    </source>
</reference>
<feature type="domain" description="Fibronectin type-III" evidence="4">
    <location>
        <begin position="186"/>
        <end position="261"/>
    </location>
</feature>